<keyword evidence="2" id="KW-1185">Reference proteome</keyword>
<reference evidence="1 2" key="1">
    <citation type="journal article" date="2020" name="bioRxiv">
        <title>Whole genome comparisons of ergot fungi reveals the divergence and evolution of species within the genus Claviceps are the result of varying mechanisms driving genome evolution and host range expansion.</title>
        <authorList>
            <person name="Wyka S.A."/>
            <person name="Mondo S.J."/>
            <person name="Liu M."/>
            <person name="Dettman J."/>
            <person name="Nalam V."/>
            <person name="Broders K.D."/>
        </authorList>
    </citation>
    <scope>NUCLEOTIDE SEQUENCE [LARGE SCALE GENOMIC DNA]</scope>
    <source>
        <strain evidence="1 2">CCC 1485</strain>
    </source>
</reference>
<dbReference type="EMBL" id="SRPO01000455">
    <property type="protein sequence ID" value="KAG5932419.1"/>
    <property type="molecule type" value="Genomic_DNA"/>
</dbReference>
<dbReference type="Proteomes" id="UP000706124">
    <property type="component" value="Unassembled WGS sequence"/>
</dbReference>
<gene>
    <name evidence="1" type="ORF">E4U60_005263</name>
</gene>
<proteinExistence type="predicted"/>
<organism evidence="1 2">
    <name type="scientific">Claviceps pazoutovae</name>
    <dbReference type="NCBI Taxonomy" id="1649127"/>
    <lineage>
        <taxon>Eukaryota</taxon>
        <taxon>Fungi</taxon>
        <taxon>Dikarya</taxon>
        <taxon>Ascomycota</taxon>
        <taxon>Pezizomycotina</taxon>
        <taxon>Sordariomycetes</taxon>
        <taxon>Hypocreomycetidae</taxon>
        <taxon>Hypocreales</taxon>
        <taxon>Clavicipitaceae</taxon>
        <taxon>Claviceps</taxon>
    </lineage>
</organism>
<protein>
    <submittedName>
        <fullName evidence="1">Uncharacterized protein</fullName>
    </submittedName>
</protein>
<accession>A0A9P7SFE8</accession>
<comment type="caution">
    <text evidence="1">The sequence shown here is derived from an EMBL/GenBank/DDBJ whole genome shotgun (WGS) entry which is preliminary data.</text>
</comment>
<sequence length="103" mass="11558">MPDMDVERDDFKLVAAVLDGELWSGKIAINGKNGRAILEDSILGPLISEYYVVDEREPEIRATYHGSWIGNWITGKSALLHDPLCWPAVGFVTCGWWKLARGR</sequence>
<dbReference type="AlphaFoldDB" id="A0A9P7SFE8"/>
<evidence type="ECO:0000313" key="1">
    <source>
        <dbReference type="EMBL" id="KAG5932419.1"/>
    </source>
</evidence>
<name>A0A9P7SFE8_9HYPO</name>
<evidence type="ECO:0000313" key="2">
    <source>
        <dbReference type="Proteomes" id="UP000706124"/>
    </source>
</evidence>